<dbReference type="Gene3D" id="3.40.50.2000">
    <property type="entry name" value="Glycogen Phosphorylase B"/>
    <property type="match status" value="1"/>
</dbReference>
<keyword evidence="2" id="KW-0328">Glycosyltransferase</keyword>
<dbReference type="EMBL" id="CAUOFW020006129">
    <property type="protein sequence ID" value="CAK9172989.1"/>
    <property type="molecule type" value="Genomic_DNA"/>
</dbReference>
<dbReference type="GO" id="GO:0019252">
    <property type="term" value="P:starch biosynthetic process"/>
    <property type="evidence" value="ECO:0007669"/>
    <property type="project" value="UniProtKB-KW"/>
</dbReference>
<evidence type="ECO:0000259" key="5">
    <source>
        <dbReference type="Pfam" id="PF08323"/>
    </source>
</evidence>
<dbReference type="Pfam" id="PF08323">
    <property type="entry name" value="Glyco_transf_5"/>
    <property type="match status" value="1"/>
</dbReference>
<keyword evidence="4" id="KW-0750">Starch biosynthesis</keyword>
<accession>A0ABC8TU73</accession>
<organism evidence="6 7">
    <name type="scientific">Ilex paraguariensis</name>
    <name type="common">yerba mate</name>
    <dbReference type="NCBI Taxonomy" id="185542"/>
    <lineage>
        <taxon>Eukaryota</taxon>
        <taxon>Viridiplantae</taxon>
        <taxon>Streptophyta</taxon>
        <taxon>Embryophyta</taxon>
        <taxon>Tracheophyta</taxon>
        <taxon>Spermatophyta</taxon>
        <taxon>Magnoliopsida</taxon>
        <taxon>eudicotyledons</taxon>
        <taxon>Gunneridae</taxon>
        <taxon>Pentapetalae</taxon>
        <taxon>asterids</taxon>
        <taxon>campanulids</taxon>
        <taxon>Aquifoliales</taxon>
        <taxon>Aquifoliaceae</taxon>
        <taxon>Ilex</taxon>
    </lineage>
</organism>
<dbReference type="PANTHER" id="PTHR45825">
    <property type="entry name" value="GRANULE-BOUND STARCH SYNTHASE 1, CHLOROPLASTIC/AMYLOPLASTIC"/>
    <property type="match status" value="1"/>
</dbReference>
<dbReference type="SUPFAM" id="SSF53756">
    <property type="entry name" value="UDP-Glycosyltransferase/glycogen phosphorylase"/>
    <property type="match status" value="1"/>
</dbReference>
<dbReference type="PANTHER" id="PTHR45825:SF2">
    <property type="entry name" value="STARCH SYNTHASE 2, CHLOROPLASTIC_AMYLOPLASTIC"/>
    <property type="match status" value="1"/>
</dbReference>
<evidence type="ECO:0000313" key="6">
    <source>
        <dbReference type="EMBL" id="CAK9172989.1"/>
    </source>
</evidence>
<dbReference type="InterPro" id="IPR013534">
    <property type="entry name" value="Starch_synth_cat_dom"/>
</dbReference>
<comment type="caution">
    <text evidence="6">The sequence shown here is derived from an EMBL/GenBank/DDBJ whole genome shotgun (WGS) entry which is preliminary data.</text>
</comment>
<reference evidence="6 7" key="1">
    <citation type="submission" date="2024-02" db="EMBL/GenBank/DDBJ databases">
        <authorList>
            <person name="Vignale AGUSTIN F."/>
            <person name="Sosa J E."/>
            <person name="Modenutti C."/>
        </authorList>
    </citation>
    <scope>NUCLEOTIDE SEQUENCE [LARGE SCALE GENOMIC DNA]</scope>
</reference>
<dbReference type="AlphaFoldDB" id="A0ABC8TU73"/>
<feature type="domain" description="Starch synthase catalytic" evidence="5">
    <location>
        <begin position="62"/>
        <end position="133"/>
    </location>
</feature>
<evidence type="ECO:0000256" key="4">
    <source>
        <dbReference type="ARBA" id="ARBA00022922"/>
    </source>
</evidence>
<sequence>MIPLPLGNSNNEQLTIVGVEEVEGVTNSVTGTTSFFQTCFNVLDGTLLRGYWIIDTCSRHRGGLGDVAGALPRALARRGHRVMVVAPRYGNYAEPQDTGVRKRYRVAGQDMEVVYYQAYIDGVNFVFVESPEFRH</sequence>
<dbReference type="Proteomes" id="UP001642360">
    <property type="component" value="Unassembled WGS sequence"/>
</dbReference>
<evidence type="ECO:0000256" key="1">
    <source>
        <dbReference type="ARBA" id="ARBA00004727"/>
    </source>
</evidence>
<name>A0ABC8TU73_9AQUA</name>
<keyword evidence="3" id="KW-0808">Transferase</keyword>
<dbReference type="GO" id="GO:0016757">
    <property type="term" value="F:glycosyltransferase activity"/>
    <property type="evidence" value="ECO:0007669"/>
    <property type="project" value="UniProtKB-KW"/>
</dbReference>
<proteinExistence type="predicted"/>
<protein>
    <recommendedName>
        <fullName evidence="5">Starch synthase catalytic domain-containing protein</fullName>
    </recommendedName>
</protein>
<evidence type="ECO:0000256" key="2">
    <source>
        <dbReference type="ARBA" id="ARBA00022676"/>
    </source>
</evidence>
<evidence type="ECO:0000256" key="3">
    <source>
        <dbReference type="ARBA" id="ARBA00022679"/>
    </source>
</evidence>
<evidence type="ECO:0000313" key="7">
    <source>
        <dbReference type="Proteomes" id="UP001642360"/>
    </source>
</evidence>
<gene>
    <name evidence="6" type="ORF">ILEXP_LOCUS42692</name>
</gene>
<keyword evidence="7" id="KW-1185">Reference proteome</keyword>
<comment type="pathway">
    <text evidence="1">Glycan biosynthesis; starch biosynthesis.</text>
</comment>